<comment type="caution">
    <text evidence="1">The sequence shown here is derived from an EMBL/GenBank/DDBJ whole genome shotgun (WGS) entry which is preliminary data.</text>
</comment>
<protein>
    <submittedName>
        <fullName evidence="1">DUF1269 domain-containing protein</fullName>
    </submittedName>
</protein>
<dbReference type="EMBL" id="BAAARY010000012">
    <property type="protein sequence ID" value="GAA2526617.1"/>
    <property type="molecule type" value="Genomic_DNA"/>
</dbReference>
<dbReference type="Proteomes" id="UP001499978">
    <property type="component" value="Unassembled WGS sequence"/>
</dbReference>
<proteinExistence type="predicted"/>
<name>A0ABP6AX63_9ACTN</name>
<dbReference type="InterPro" id="IPR009200">
    <property type="entry name" value="DUF1269_membrane"/>
</dbReference>
<reference evidence="2" key="1">
    <citation type="journal article" date="2019" name="Int. J. Syst. Evol. Microbiol.">
        <title>The Global Catalogue of Microorganisms (GCM) 10K type strain sequencing project: providing services to taxonomists for standard genome sequencing and annotation.</title>
        <authorList>
            <consortium name="The Broad Institute Genomics Platform"/>
            <consortium name="The Broad Institute Genome Sequencing Center for Infectious Disease"/>
            <person name="Wu L."/>
            <person name="Ma J."/>
        </authorList>
    </citation>
    <scope>NUCLEOTIDE SEQUENCE [LARGE SCALE GENOMIC DNA]</scope>
    <source>
        <strain evidence="2">JCM 3367</strain>
    </source>
</reference>
<dbReference type="Pfam" id="PF06897">
    <property type="entry name" value="DUF1269"/>
    <property type="match status" value="1"/>
</dbReference>
<organism evidence="1 2">
    <name type="scientific">Pilimelia columellifera subsp. columellifera</name>
    <dbReference type="NCBI Taxonomy" id="706583"/>
    <lineage>
        <taxon>Bacteria</taxon>
        <taxon>Bacillati</taxon>
        <taxon>Actinomycetota</taxon>
        <taxon>Actinomycetes</taxon>
        <taxon>Micromonosporales</taxon>
        <taxon>Micromonosporaceae</taxon>
        <taxon>Pilimelia</taxon>
    </lineage>
</organism>
<evidence type="ECO:0000313" key="2">
    <source>
        <dbReference type="Proteomes" id="UP001499978"/>
    </source>
</evidence>
<evidence type="ECO:0000313" key="1">
    <source>
        <dbReference type="EMBL" id="GAA2526617.1"/>
    </source>
</evidence>
<gene>
    <name evidence="1" type="ORF">GCM10010201_26690</name>
</gene>
<keyword evidence="2" id="KW-1185">Reference proteome</keyword>
<accession>A0ABP6AX63</accession>
<dbReference type="RefSeq" id="WP_344172859.1">
    <property type="nucleotide sequence ID" value="NZ_BAAARY010000012.1"/>
</dbReference>
<sequence length="169" mass="17367">MSDLIAVSYPSAEAAQSALRQLHGLEKQMLIQLDDAVVVERRADGKMKIHQTNGAVGAASLGGAAWGGLIGLLFLAPLLGMALGAGAGALAGSTADLGVDDNFVRSLGTELEPGNAALVLLVRSMTEDKVLQQMHGQHGGKLLKTSLSTEEETRLREAAAAARAPMAVG</sequence>